<accession>A0A1T3D5W7</accession>
<protein>
    <submittedName>
        <fullName evidence="4">Glycoside hydrolase</fullName>
    </submittedName>
</protein>
<evidence type="ECO:0000313" key="4">
    <source>
        <dbReference type="EMBL" id="OPB52127.1"/>
    </source>
</evidence>
<reference evidence="4" key="2">
    <citation type="submission" date="2016-06" db="EMBL/GenBank/DDBJ databases">
        <authorList>
            <person name="Nicholson A.C."/>
        </authorList>
    </citation>
    <scope>NUCLEOTIDE SEQUENCE [LARGE SCALE GENOMIC DNA]</scope>
    <source>
        <strain evidence="4">E6809</strain>
    </source>
</reference>
<feature type="signal peptide" evidence="1">
    <location>
        <begin position="1"/>
        <end position="20"/>
    </location>
</feature>
<organism evidence="4">
    <name type="scientific">Elizabethkingia anophelis</name>
    <dbReference type="NCBI Taxonomy" id="1117645"/>
    <lineage>
        <taxon>Bacteria</taxon>
        <taxon>Pseudomonadati</taxon>
        <taxon>Bacteroidota</taxon>
        <taxon>Flavobacteriia</taxon>
        <taxon>Flavobacteriales</taxon>
        <taxon>Weeksellaceae</taxon>
        <taxon>Elizabethkingia</taxon>
    </lineage>
</organism>
<dbReference type="Proteomes" id="UP001189000">
    <property type="component" value="Unassembled WGS sequence"/>
</dbReference>
<reference evidence="3" key="3">
    <citation type="submission" date="2023-02" db="EMBL/GenBank/DDBJ databases">
        <title>Elizabethkingia anophelis draft genomes.</title>
        <authorList>
            <person name="Nicholson A.C."/>
            <person name="Whitney A.M."/>
            <person name="Humrighouse B.W."/>
            <person name="Villarma A."/>
            <person name="Bell M."/>
            <person name="Mcquiston J."/>
        </authorList>
    </citation>
    <scope>NUCLEOTIDE SEQUENCE</scope>
    <source>
        <strain evidence="3">B4955</strain>
    </source>
</reference>
<evidence type="ECO:0000313" key="2">
    <source>
        <dbReference type="EMBL" id="AQX51405.1"/>
    </source>
</evidence>
<reference evidence="2 5" key="1">
    <citation type="submission" date="2016-02" db="EMBL/GenBank/DDBJ databases">
        <authorList>
            <person name="Nicholson A.C."/>
            <person name="Humrighouse B.W."/>
            <person name="Loparev V."/>
            <person name="Emery B."/>
            <person name="Graziano J."/>
            <person name="McQuiston J.R."/>
        </authorList>
    </citation>
    <scope>NUCLEOTIDE SEQUENCE [LARGE SCALE GENOMIC DNA]</scope>
    <source>
        <strain evidence="2 5">E6809</strain>
    </source>
</reference>
<keyword evidence="1" id="KW-0732">Signal</keyword>
<evidence type="ECO:0000256" key="1">
    <source>
        <dbReference type="SAM" id="SignalP"/>
    </source>
</evidence>
<dbReference type="GO" id="GO:0016787">
    <property type="term" value="F:hydrolase activity"/>
    <property type="evidence" value="ECO:0007669"/>
    <property type="project" value="UniProtKB-KW"/>
</dbReference>
<name>A0A1T3D5W7_9FLAO</name>
<dbReference type="RefSeq" id="WP_024564450.1">
    <property type="nucleotide sequence ID" value="NZ_AP022313.1"/>
</dbReference>
<dbReference type="EMBL" id="NWGY01000025">
    <property type="protein sequence ID" value="MDV3666216.1"/>
    <property type="molecule type" value="Genomic_DNA"/>
</dbReference>
<proteinExistence type="predicted"/>
<gene>
    <name evidence="2" type="ORF">AYC66_12250</name>
    <name evidence="4" type="ORF">BAY09_13200</name>
    <name evidence="3" type="ORF">CMU51_19390</name>
</gene>
<dbReference type="AlphaFoldDB" id="A0A1T3D5W7"/>
<feature type="chain" id="PRO_5014546533" evidence="1">
    <location>
        <begin position="21"/>
        <end position="121"/>
    </location>
</feature>
<dbReference type="EMBL" id="CP014339">
    <property type="protein sequence ID" value="AQX51405.1"/>
    <property type="molecule type" value="Genomic_DNA"/>
</dbReference>
<dbReference type="EMBL" id="MAHS01000003">
    <property type="protein sequence ID" value="OPB52127.1"/>
    <property type="molecule type" value="Genomic_DNA"/>
</dbReference>
<dbReference type="Proteomes" id="UP000189738">
    <property type="component" value="Chromosome"/>
</dbReference>
<sequence length="121" mass="12983">MKKKIFTTVLLFCCVIVCMAAVVIANLNGKWSGVINTPDGNSLEAVYNFNVDGEKLTGVVSSPMGEITLENGKVKDNNFSFSVNVSGTDYPHTGKAYTDSCVVDIDFGSGQSSHVVLKRVK</sequence>
<evidence type="ECO:0000313" key="5">
    <source>
        <dbReference type="Proteomes" id="UP000189738"/>
    </source>
</evidence>
<keyword evidence="4" id="KW-0378">Hydrolase</keyword>
<evidence type="ECO:0000313" key="3">
    <source>
        <dbReference type="EMBL" id="MDV3666216.1"/>
    </source>
</evidence>